<evidence type="ECO:0000313" key="6">
    <source>
        <dbReference type="EMBL" id="CAI6346686.1"/>
    </source>
</evidence>
<keyword evidence="7" id="KW-1185">Reference proteome</keyword>
<dbReference type="PANTHER" id="PTHR47501">
    <property type="entry name" value="TRANSPOSASE-RELATED"/>
    <property type="match status" value="1"/>
</dbReference>
<feature type="compositionally biased region" description="Polar residues" evidence="4">
    <location>
        <begin position="11"/>
        <end position="26"/>
    </location>
</feature>
<proteinExistence type="predicted"/>
<name>A0AAV0VR35_9HEMI</name>
<feature type="compositionally biased region" description="Basic and acidic residues" evidence="4">
    <location>
        <begin position="1"/>
        <end position="10"/>
    </location>
</feature>
<keyword evidence="3" id="KW-0862">Zinc</keyword>
<dbReference type="AlphaFoldDB" id="A0AAV0VR35"/>
<dbReference type="Proteomes" id="UP001160148">
    <property type="component" value="Unassembled WGS sequence"/>
</dbReference>
<reference evidence="6 7" key="1">
    <citation type="submission" date="2023-01" db="EMBL/GenBank/DDBJ databases">
        <authorList>
            <person name="Whitehead M."/>
        </authorList>
    </citation>
    <scope>NUCLEOTIDE SEQUENCE [LARGE SCALE GENOMIC DNA]</scope>
</reference>
<evidence type="ECO:0000256" key="2">
    <source>
        <dbReference type="ARBA" id="ARBA00022771"/>
    </source>
</evidence>
<evidence type="ECO:0000259" key="5">
    <source>
        <dbReference type="Pfam" id="PF02892"/>
    </source>
</evidence>
<protein>
    <recommendedName>
        <fullName evidence="5">BED-type domain-containing protein</fullName>
    </recommendedName>
</protein>
<gene>
    <name evidence="6" type="ORF">MEUPH1_LOCUS3569</name>
</gene>
<dbReference type="PANTHER" id="PTHR47501:SF5">
    <property type="entry name" value="HAT C-TERMINAL DIMERISATION DOMAIN-CONTAINING PROTEIN"/>
    <property type="match status" value="1"/>
</dbReference>
<dbReference type="EMBL" id="CARXXK010000001">
    <property type="protein sequence ID" value="CAI6346686.1"/>
    <property type="molecule type" value="Genomic_DNA"/>
</dbReference>
<feature type="domain" description="BED-type" evidence="5">
    <location>
        <begin position="47"/>
        <end position="84"/>
    </location>
</feature>
<evidence type="ECO:0000256" key="3">
    <source>
        <dbReference type="ARBA" id="ARBA00022833"/>
    </source>
</evidence>
<dbReference type="GO" id="GO:0003677">
    <property type="term" value="F:DNA binding"/>
    <property type="evidence" value="ECO:0007669"/>
    <property type="project" value="InterPro"/>
</dbReference>
<evidence type="ECO:0000313" key="7">
    <source>
        <dbReference type="Proteomes" id="UP001160148"/>
    </source>
</evidence>
<dbReference type="InterPro" id="IPR003656">
    <property type="entry name" value="Znf_BED"/>
</dbReference>
<evidence type="ECO:0000256" key="1">
    <source>
        <dbReference type="ARBA" id="ARBA00022723"/>
    </source>
</evidence>
<sequence>MNSLNEHNEHSIISTQQSSEVNTEVSEMTDSAMSILDGKFFKIKSKIEKNKVIATCVICEPRNVEIKGSLSSTSNFKSHLKRRHDQSVIESYENYLSEKRLRINDSKTDNAVSTVHRVKYTQDQFDKDITNFIIHSMVPLRTVENPYFKKIFDNIGVTKTIIVPSRRNLGRKIHNLFQDSKEKIINDIKGIQYVCTTTDVWSSKKRSFLGVTIHWIDADNFQRRSSSLACRRFRGTHSYDKIADILQDIHLEYNLNCNKIIATITDNGSNFVKAFKVYGVKLTHFDNVEDSEYGNIDLFGDATSVDSQGQDDEQIIYDLVETTEELENNPWLPRHLRCCAHTLSLFATSDLIITILSPQNSQLTEIHTSVMKKCTILWNASNRPKSAEVILQTLGHNLSRPGDTRWNSLYDSLKQILKYKEKNCELFEALGFKNSMLKDSEYLYIEEHLNCVGPLAEALDILQGENNIFYGFVLPVILSLRRKVKNLLLNNWRYCEPLVNSILTSIEKRFSNIVQLNTIEAENAMIATFSHPKFKNRWLSCIDSSQHDRCIQIFKTAVTNKIKEINTISSTNSESPELNAQQSRRSAASEAEIQVVQFFNNLSQDLSILHQYPPIKEIFLRYNTPMPSSAAVERLFSYATMTNLPKSNKLSDDMFEERVILKSNLKMQ</sequence>
<feature type="region of interest" description="Disordered" evidence="4">
    <location>
        <begin position="1"/>
        <end position="26"/>
    </location>
</feature>
<dbReference type="GO" id="GO:0008270">
    <property type="term" value="F:zinc ion binding"/>
    <property type="evidence" value="ECO:0007669"/>
    <property type="project" value="UniProtKB-KW"/>
</dbReference>
<dbReference type="InterPro" id="IPR012337">
    <property type="entry name" value="RNaseH-like_sf"/>
</dbReference>
<evidence type="ECO:0000256" key="4">
    <source>
        <dbReference type="SAM" id="MobiDB-lite"/>
    </source>
</evidence>
<keyword evidence="2" id="KW-0863">Zinc-finger</keyword>
<dbReference type="SUPFAM" id="SSF53098">
    <property type="entry name" value="Ribonuclease H-like"/>
    <property type="match status" value="1"/>
</dbReference>
<accession>A0AAV0VR35</accession>
<organism evidence="6 7">
    <name type="scientific">Macrosiphum euphorbiae</name>
    <name type="common">potato aphid</name>
    <dbReference type="NCBI Taxonomy" id="13131"/>
    <lineage>
        <taxon>Eukaryota</taxon>
        <taxon>Metazoa</taxon>
        <taxon>Ecdysozoa</taxon>
        <taxon>Arthropoda</taxon>
        <taxon>Hexapoda</taxon>
        <taxon>Insecta</taxon>
        <taxon>Pterygota</taxon>
        <taxon>Neoptera</taxon>
        <taxon>Paraneoptera</taxon>
        <taxon>Hemiptera</taxon>
        <taxon>Sternorrhyncha</taxon>
        <taxon>Aphidomorpha</taxon>
        <taxon>Aphidoidea</taxon>
        <taxon>Aphididae</taxon>
        <taxon>Macrosiphini</taxon>
        <taxon>Macrosiphum</taxon>
    </lineage>
</organism>
<dbReference type="Pfam" id="PF02892">
    <property type="entry name" value="zf-BED"/>
    <property type="match status" value="1"/>
</dbReference>
<keyword evidence="1" id="KW-0479">Metal-binding</keyword>
<comment type="caution">
    <text evidence="6">The sequence shown here is derived from an EMBL/GenBank/DDBJ whole genome shotgun (WGS) entry which is preliminary data.</text>
</comment>